<dbReference type="EMBL" id="MZ334525">
    <property type="protein sequence ID" value="UBF23168.1"/>
    <property type="molecule type" value="Genomic_DNA"/>
</dbReference>
<evidence type="ECO:0000313" key="2">
    <source>
        <dbReference type="Proteomes" id="UP000827814"/>
    </source>
</evidence>
<organism evidence="1 2">
    <name type="scientific">Haloarcula tailed virus 2</name>
    <dbReference type="NCBI Taxonomy" id="2877989"/>
    <lineage>
        <taxon>Viruses</taxon>
        <taxon>Duplodnaviria</taxon>
        <taxon>Heunggongvirae</taxon>
        <taxon>Uroviricota</taxon>
        <taxon>Caudoviricetes</taxon>
        <taxon>Thumleimavirales</taxon>
        <taxon>Soleiviridae</taxon>
        <taxon>Eilatmyovirus</taxon>
        <taxon>Eilatmyovirus salis</taxon>
        <taxon>Eilatmyovirus HATV2</taxon>
    </lineage>
</organism>
<evidence type="ECO:0000313" key="1">
    <source>
        <dbReference type="EMBL" id="UBF23168.1"/>
    </source>
</evidence>
<proteinExistence type="predicted"/>
<gene>
    <name evidence="1" type="ORF">HATV-2_gp17</name>
</gene>
<protein>
    <submittedName>
        <fullName evidence="1">Mu gpG-like protein</fullName>
    </submittedName>
</protein>
<accession>A0AAE9BYJ0</accession>
<dbReference type="Proteomes" id="UP000827814">
    <property type="component" value="Segment"/>
</dbReference>
<name>A0AAE9BYJ0_9CAUD</name>
<keyword evidence="2" id="KW-1185">Reference proteome</keyword>
<reference evidence="1" key="1">
    <citation type="submission" date="2021-05" db="EMBL/GenBank/DDBJ databases">
        <title>Diversity, taxonomy and evolution of archaeal viruses of the class Caudoviricetes.</title>
        <authorList>
            <person name="Liu Y."/>
            <person name="Demina T.A."/>
            <person name="Roux S."/>
            <person name="Aiewsakun P."/>
            <person name="Kazlauskas D."/>
            <person name="Simmonds P."/>
            <person name="Prangishvili D."/>
            <person name="Oksanen H.M."/>
            <person name="Krupovic M."/>
        </authorList>
    </citation>
    <scope>NUCLEOTIDE SEQUENCE</scope>
    <source>
        <strain evidence="1">HATV-2/44</strain>
    </source>
</reference>
<sequence>MTIQGLSGLQRRLNRMERRLKRGPAMTASRELNTVGSLARLNLVKSNSVASGQLAGSFFVRGESLPNGTRKIVLTNIRRYAAYVEYGIGDLGAPTPSGETFGEPSVTPRLVSRIHAWSIVKGIVPVRMDRQAFAHRVAQRIAGELPEPSGHAPKYYMTNAWTARKRSVKRSIRKTVSRSMR</sequence>